<proteinExistence type="predicted"/>
<evidence type="ECO:0000313" key="1">
    <source>
        <dbReference type="EMBL" id="KAG2266372.1"/>
    </source>
</evidence>
<organism evidence="1 2">
    <name type="scientific">Brassica carinata</name>
    <name type="common">Ethiopian mustard</name>
    <name type="synonym">Abyssinian cabbage</name>
    <dbReference type="NCBI Taxonomy" id="52824"/>
    <lineage>
        <taxon>Eukaryota</taxon>
        <taxon>Viridiplantae</taxon>
        <taxon>Streptophyta</taxon>
        <taxon>Embryophyta</taxon>
        <taxon>Tracheophyta</taxon>
        <taxon>Spermatophyta</taxon>
        <taxon>Magnoliopsida</taxon>
        <taxon>eudicotyledons</taxon>
        <taxon>Gunneridae</taxon>
        <taxon>Pentapetalae</taxon>
        <taxon>rosids</taxon>
        <taxon>malvids</taxon>
        <taxon>Brassicales</taxon>
        <taxon>Brassicaceae</taxon>
        <taxon>Brassiceae</taxon>
        <taxon>Brassica</taxon>
    </lineage>
</organism>
<dbReference type="EMBL" id="JAAMPC010000014">
    <property type="protein sequence ID" value="KAG2266372.1"/>
    <property type="molecule type" value="Genomic_DNA"/>
</dbReference>
<dbReference type="Proteomes" id="UP000886595">
    <property type="component" value="Unassembled WGS sequence"/>
</dbReference>
<protein>
    <submittedName>
        <fullName evidence="1">Uncharacterized protein</fullName>
    </submittedName>
</protein>
<reference evidence="1 2" key="1">
    <citation type="submission" date="2020-02" db="EMBL/GenBank/DDBJ databases">
        <authorList>
            <person name="Ma Q."/>
            <person name="Huang Y."/>
            <person name="Song X."/>
            <person name="Pei D."/>
        </authorList>
    </citation>
    <scope>NUCLEOTIDE SEQUENCE [LARGE SCALE GENOMIC DNA]</scope>
    <source>
        <strain evidence="1">Sxm20200214</strain>
        <tissue evidence="1">Leaf</tissue>
    </source>
</reference>
<evidence type="ECO:0000313" key="2">
    <source>
        <dbReference type="Proteomes" id="UP000886595"/>
    </source>
</evidence>
<sequence>MRGESGSRTHEDVGVVVAASHEIQQDFWSVHLTQGMWDSIRSLVCNHFFLEIAERGNGCRQHMHVIMNMLWRKEQGQKMKLGLGAMSTQCTPD</sequence>
<name>A0A8X7U593_BRACI</name>
<dbReference type="AlphaFoldDB" id="A0A8X7U593"/>
<accession>A0A8X7U593</accession>
<gene>
    <name evidence="1" type="ORF">Bca52824_073451</name>
</gene>
<comment type="caution">
    <text evidence="1">The sequence shown here is derived from an EMBL/GenBank/DDBJ whole genome shotgun (WGS) entry which is preliminary data.</text>
</comment>
<keyword evidence="2" id="KW-1185">Reference proteome</keyword>